<dbReference type="EMBL" id="JAVDPY010000005">
    <property type="protein sequence ID" value="MDR6334494.1"/>
    <property type="molecule type" value="Genomic_DNA"/>
</dbReference>
<evidence type="ECO:0000313" key="1">
    <source>
        <dbReference type="EMBL" id="GLI23486.1"/>
    </source>
</evidence>
<evidence type="ECO:0000313" key="2">
    <source>
        <dbReference type="EMBL" id="MDR6334494.1"/>
    </source>
</evidence>
<dbReference type="EMBL" id="BSDO01000004">
    <property type="protein sequence ID" value="GLI23486.1"/>
    <property type="molecule type" value="Genomic_DNA"/>
</dbReference>
<dbReference type="GeneID" id="95763943"/>
<reference evidence="1" key="1">
    <citation type="submission" date="2022-12" db="EMBL/GenBank/DDBJ databases">
        <title>Reference genome sequencing for broad-spectrum identification of bacterial and archaeal isolates by mass spectrometry.</title>
        <authorList>
            <person name="Sekiguchi Y."/>
            <person name="Tourlousse D.M."/>
        </authorList>
    </citation>
    <scope>NUCLEOTIDE SEQUENCE</scope>
    <source>
        <strain evidence="1">301</strain>
    </source>
</reference>
<evidence type="ECO:0000313" key="4">
    <source>
        <dbReference type="Proteomes" id="UP001245370"/>
    </source>
</evidence>
<proteinExistence type="predicted"/>
<reference evidence="2 4" key="2">
    <citation type="submission" date="2023-07" db="EMBL/GenBank/DDBJ databases">
        <title>Genomic Encyclopedia of Type Strains, Phase IV (KMG-IV): sequencing the most valuable type-strain genomes for metagenomic binning, comparative biology and taxonomic classification.</title>
        <authorList>
            <person name="Goeker M."/>
        </authorList>
    </citation>
    <scope>NUCLEOTIDE SEQUENCE [LARGE SCALE GENOMIC DNA]</scope>
    <source>
        <strain evidence="2 4">DSM 338</strain>
    </source>
</reference>
<comment type="caution">
    <text evidence="1">The sequence shown here is derived from an EMBL/GenBank/DDBJ whole genome shotgun (WGS) entry which is preliminary data.</text>
</comment>
<protein>
    <submittedName>
        <fullName evidence="2">HK97 gp10 family phage protein</fullName>
    </submittedName>
</protein>
<name>A0A9W6CJ99_XANFL</name>
<sequence length="143" mass="15235">MMPRLGFAAQVDEWTRQTRERMEAVFKTAASDVIEAMQTPVGGGGNMPVDTGFLRASLVVSINTELPATNRKNPGGAGFSPRPVDMVIAGAALGDTIVAGYTANYAGYVNYGTGRMAPRQFVERAAQQWPTIVGNVTARLRAS</sequence>
<organism evidence="1 3">
    <name type="scientific">Xanthobacter flavus</name>
    <dbReference type="NCBI Taxonomy" id="281"/>
    <lineage>
        <taxon>Bacteria</taxon>
        <taxon>Pseudomonadati</taxon>
        <taxon>Pseudomonadota</taxon>
        <taxon>Alphaproteobacteria</taxon>
        <taxon>Hyphomicrobiales</taxon>
        <taxon>Xanthobacteraceae</taxon>
        <taxon>Xanthobacter</taxon>
    </lineage>
</organism>
<keyword evidence="4" id="KW-1185">Reference proteome</keyword>
<dbReference type="RefSeq" id="WP_281808332.1">
    <property type="nucleotide sequence ID" value="NZ_BSDO01000004.1"/>
</dbReference>
<gene>
    <name evidence="2" type="ORF">GGQ86_002976</name>
    <name evidence="1" type="ORF">XFLAVUS301_31600</name>
</gene>
<dbReference type="AlphaFoldDB" id="A0A9W6CJ99"/>
<accession>A0A9W6CJ99</accession>
<evidence type="ECO:0000313" key="3">
    <source>
        <dbReference type="Proteomes" id="UP001144397"/>
    </source>
</evidence>
<dbReference type="Proteomes" id="UP001144397">
    <property type="component" value="Unassembled WGS sequence"/>
</dbReference>
<dbReference type="Proteomes" id="UP001245370">
    <property type="component" value="Unassembled WGS sequence"/>
</dbReference>